<dbReference type="InterPro" id="IPR014223">
    <property type="entry name" value="ABC_CydC/D"/>
</dbReference>
<dbReference type="GO" id="GO:0034775">
    <property type="term" value="P:glutathione transmembrane transport"/>
    <property type="evidence" value="ECO:0007669"/>
    <property type="project" value="InterPro"/>
</dbReference>
<dbReference type="PROSITE" id="PS50929">
    <property type="entry name" value="ABC_TM1F"/>
    <property type="match status" value="1"/>
</dbReference>
<dbReference type="GO" id="GO:0005524">
    <property type="term" value="F:ATP binding"/>
    <property type="evidence" value="ECO:0007669"/>
    <property type="project" value="UniProtKB-KW"/>
</dbReference>
<dbReference type="Pfam" id="PF00664">
    <property type="entry name" value="ABC_membrane"/>
    <property type="match status" value="1"/>
</dbReference>
<dbReference type="InterPro" id="IPR027417">
    <property type="entry name" value="P-loop_NTPase"/>
</dbReference>
<keyword evidence="5 7" id="KW-1133">Transmembrane helix</keyword>
<evidence type="ECO:0000256" key="2">
    <source>
        <dbReference type="ARBA" id="ARBA00022692"/>
    </source>
</evidence>
<dbReference type="SMART" id="SM00382">
    <property type="entry name" value="AAA"/>
    <property type="match status" value="1"/>
</dbReference>
<dbReference type="RefSeq" id="WP_138636397.1">
    <property type="nucleotide sequence ID" value="NZ_VCKZ01000065.1"/>
</dbReference>
<evidence type="ECO:0000313" key="11">
    <source>
        <dbReference type="Proteomes" id="UP000305238"/>
    </source>
</evidence>
<feature type="transmembrane region" description="Helical" evidence="7">
    <location>
        <begin position="246"/>
        <end position="266"/>
    </location>
</feature>
<evidence type="ECO:0000256" key="5">
    <source>
        <dbReference type="ARBA" id="ARBA00022989"/>
    </source>
</evidence>
<evidence type="ECO:0000259" key="8">
    <source>
        <dbReference type="PROSITE" id="PS50893"/>
    </source>
</evidence>
<dbReference type="PANTHER" id="PTHR24221">
    <property type="entry name" value="ATP-BINDING CASSETTE SUB-FAMILY B"/>
    <property type="match status" value="1"/>
</dbReference>
<dbReference type="PROSITE" id="PS00211">
    <property type="entry name" value="ABC_TRANSPORTER_1"/>
    <property type="match status" value="1"/>
</dbReference>
<dbReference type="PANTHER" id="PTHR24221:SF654">
    <property type="entry name" value="ATP-BINDING CASSETTE SUB-FAMILY B MEMBER 6"/>
    <property type="match status" value="1"/>
</dbReference>
<keyword evidence="11" id="KW-1185">Reference proteome</keyword>
<dbReference type="InterPro" id="IPR017871">
    <property type="entry name" value="ABC_transporter-like_CS"/>
</dbReference>
<keyword evidence="4" id="KW-0067">ATP-binding</keyword>
<organism evidence="10 11">
    <name type="scientific">Actinomadura geliboluensis</name>
    <dbReference type="NCBI Taxonomy" id="882440"/>
    <lineage>
        <taxon>Bacteria</taxon>
        <taxon>Bacillati</taxon>
        <taxon>Actinomycetota</taxon>
        <taxon>Actinomycetes</taxon>
        <taxon>Streptosporangiales</taxon>
        <taxon>Thermomonosporaceae</taxon>
        <taxon>Actinomadura</taxon>
    </lineage>
</organism>
<dbReference type="InterPro" id="IPR011527">
    <property type="entry name" value="ABC1_TM_dom"/>
</dbReference>
<dbReference type="OrthoDB" id="9806127at2"/>
<accession>A0A5S4H4N4</accession>
<comment type="caution">
    <text evidence="10">The sequence shown here is derived from an EMBL/GenBank/DDBJ whole genome shotgun (WGS) entry which is preliminary data.</text>
</comment>
<dbReference type="InterPro" id="IPR036640">
    <property type="entry name" value="ABC1_TM_sf"/>
</dbReference>
<dbReference type="InterPro" id="IPR039421">
    <property type="entry name" value="Type_1_exporter"/>
</dbReference>
<reference evidence="10 11" key="1">
    <citation type="submission" date="2019-05" db="EMBL/GenBank/DDBJ databases">
        <title>Draft genome sequence of Actinomadura geliboluensis A8036.</title>
        <authorList>
            <person name="Saricaoglu S."/>
            <person name="Isik K."/>
        </authorList>
    </citation>
    <scope>NUCLEOTIDE SEQUENCE [LARGE SCALE GENOMIC DNA]</scope>
    <source>
        <strain evidence="10 11">A8036</strain>
    </source>
</reference>
<dbReference type="AlphaFoldDB" id="A0A5S4H4N4"/>
<evidence type="ECO:0000256" key="4">
    <source>
        <dbReference type="ARBA" id="ARBA00022840"/>
    </source>
</evidence>
<dbReference type="Gene3D" id="3.40.50.300">
    <property type="entry name" value="P-loop containing nucleotide triphosphate hydrolases"/>
    <property type="match status" value="1"/>
</dbReference>
<comment type="subcellular location">
    <subcellularLocation>
        <location evidence="1">Cell membrane</location>
        <topology evidence="1">Multi-pass membrane protein</topology>
    </subcellularLocation>
</comment>
<dbReference type="PROSITE" id="PS50893">
    <property type="entry name" value="ABC_TRANSPORTER_2"/>
    <property type="match status" value="1"/>
</dbReference>
<evidence type="ECO:0000256" key="6">
    <source>
        <dbReference type="ARBA" id="ARBA00023136"/>
    </source>
</evidence>
<protein>
    <submittedName>
        <fullName evidence="10">Thiol reductant ABC exporter subunit CydC</fullName>
    </submittedName>
</protein>
<proteinExistence type="predicted"/>
<keyword evidence="3" id="KW-0547">Nucleotide-binding</keyword>
<dbReference type="Proteomes" id="UP000305238">
    <property type="component" value="Unassembled WGS sequence"/>
</dbReference>
<evidence type="ECO:0000256" key="1">
    <source>
        <dbReference type="ARBA" id="ARBA00004651"/>
    </source>
</evidence>
<feature type="transmembrane region" description="Helical" evidence="7">
    <location>
        <begin position="20"/>
        <end position="42"/>
    </location>
</feature>
<keyword evidence="2 7" id="KW-0812">Transmembrane</keyword>
<feature type="domain" description="ABC transmembrane type-1" evidence="9">
    <location>
        <begin position="21"/>
        <end position="304"/>
    </location>
</feature>
<dbReference type="SUPFAM" id="SSF90123">
    <property type="entry name" value="ABC transporter transmembrane region"/>
    <property type="match status" value="1"/>
</dbReference>
<sequence>MSGRPLPALLAAARPVAHRFAASAGCGALAFGSAVALMGMSGYLISRAALRPEIVTLALAITAVRALSLSRAVFRYAERLVSHDTSLRLLRELRVRWFRRLEPLVPAGLPGARSGDLLSGFVADVDAVQHLYLRGLVPPLVALAVGIGSVAAAAWLLPAAGLWLALGLLPAALVLPAAAGVLARSIAAREAAARAARNAETVELLHGAPDLVAFGRVDDQLRRIAAADAVLARITRRDARTAGSTSAATTLLTAATTLAVLVAGLDAVRRDALPGVLLAALALAATAAFEAVRPLPEAARDLLTAHGAAARLDALTARPAPAADPARPLPAPRGDLLRIRGVRARYTADSPWVLDGVDLDLRPGHRVALLGPSGAGKSTLAHLLVRFRDPDGGRITLDGHDLRDYAQDDVRRAICLVDQHAHLFATTIRANVALARPDATEAEIVDSLRRARAWDWIARLPGGLDTPVGEHGARVSGGQRQRIALARAFLSGARILILDEPAAHLDAATARELVTDVLGDTSGPGILLITHTPPPPGSIDRTLHLRSGRLHPDTPITAPARRRLGG</sequence>
<evidence type="ECO:0000256" key="3">
    <source>
        <dbReference type="ARBA" id="ARBA00022741"/>
    </source>
</evidence>
<gene>
    <name evidence="10" type="primary">cydC</name>
    <name evidence="10" type="ORF">ETD96_12020</name>
</gene>
<feature type="transmembrane region" description="Helical" evidence="7">
    <location>
        <begin position="163"/>
        <end position="187"/>
    </location>
</feature>
<dbReference type="Gene3D" id="1.20.1560.10">
    <property type="entry name" value="ABC transporter type 1, transmembrane domain"/>
    <property type="match status" value="1"/>
</dbReference>
<dbReference type="GO" id="GO:0140359">
    <property type="term" value="F:ABC-type transporter activity"/>
    <property type="evidence" value="ECO:0007669"/>
    <property type="project" value="InterPro"/>
</dbReference>
<dbReference type="NCBIfam" id="TIGR02868">
    <property type="entry name" value="CydC"/>
    <property type="match status" value="1"/>
</dbReference>
<feature type="domain" description="ABC transporter" evidence="8">
    <location>
        <begin position="337"/>
        <end position="564"/>
    </location>
</feature>
<evidence type="ECO:0000313" key="10">
    <source>
        <dbReference type="EMBL" id="TMR40188.1"/>
    </source>
</evidence>
<evidence type="ECO:0000256" key="7">
    <source>
        <dbReference type="SAM" id="Phobius"/>
    </source>
</evidence>
<feature type="transmembrane region" description="Helical" evidence="7">
    <location>
        <begin position="136"/>
        <end position="157"/>
    </location>
</feature>
<name>A0A5S4H4N4_9ACTN</name>
<dbReference type="InterPro" id="IPR003593">
    <property type="entry name" value="AAA+_ATPase"/>
</dbReference>
<dbReference type="GO" id="GO:0016887">
    <property type="term" value="F:ATP hydrolysis activity"/>
    <property type="evidence" value="ECO:0007669"/>
    <property type="project" value="InterPro"/>
</dbReference>
<evidence type="ECO:0000259" key="9">
    <source>
        <dbReference type="PROSITE" id="PS50929"/>
    </source>
</evidence>
<dbReference type="SUPFAM" id="SSF52540">
    <property type="entry name" value="P-loop containing nucleoside triphosphate hydrolases"/>
    <property type="match status" value="1"/>
</dbReference>
<dbReference type="EMBL" id="VCKZ01000065">
    <property type="protein sequence ID" value="TMR40188.1"/>
    <property type="molecule type" value="Genomic_DNA"/>
</dbReference>
<dbReference type="GO" id="GO:0045454">
    <property type="term" value="P:cell redox homeostasis"/>
    <property type="evidence" value="ECO:0007669"/>
    <property type="project" value="InterPro"/>
</dbReference>
<feature type="transmembrane region" description="Helical" evidence="7">
    <location>
        <begin position="54"/>
        <end position="74"/>
    </location>
</feature>
<keyword evidence="6 7" id="KW-0472">Membrane</keyword>
<dbReference type="GO" id="GO:0005886">
    <property type="term" value="C:plasma membrane"/>
    <property type="evidence" value="ECO:0007669"/>
    <property type="project" value="UniProtKB-SubCell"/>
</dbReference>
<dbReference type="Pfam" id="PF00005">
    <property type="entry name" value="ABC_tran"/>
    <property type="match status" value="1"/>
</dbReference>
<dbReference type="InterPro" id="IPR003439">
    <property type="entry name" value="ABC_transporter-like_ATP-bd"/>
</dbReference>